<gene>
    <name evidence="2" type="ORF">CLV46_1101</name>
</gene>
<protein>
    <submittedName>
        <fullName evidence="2">Uncharacterized protein</fullName>
    </submittedName>
</protein>
<dbReference type="RefSeq" id="WP_100363842.1">
    <property type="nucleotide sequence ID" value="NZ_PGFF01000001.1"/>
</dbReference>
<evidence type="ECO:0000256" key="1">
    <source>
        <dbReference type="SAM" id="Phobius"/>
    </source>
</evidence>
<organism evidence="2 3">
    <name type="scientific">Diaminobutyricimonas aerilata</name>
    <dbReference type="NCBI Taxonomy" id="1162967"/>
    <lineage>
        <taxon>Bacteria</taxon>
        <taxon>Bacillati</taxon>
        <taxon>Actinomycetota</taxon>
        <taxon>Actinomycetes</taxon>
        <taxon>Micrococcales</taxon>
        <taxon>Microbacteriaceae</taxon>
        <taxon>Diaminobutyricimonas</taxon>
    </lineage>
</organism>
<evidence type="ECO:0000313" key="2">
    <source>
        <dbReference type="EMBL" id="PJJ71552.1"/>
    </source>
</evidence>
<accession>A0A2M9CI52</accession>
<keyword evidence="3" id="KW-1185">Reference proteome</keyword>
<dbReference type="Proteomes" id="UP000228758">
    <property type="component" value="Unassembled WGS sequence"/>
</dbReference>
<keyword evidence="1" id="KW-0812">Transmembrane</keyword>
<feature type="transmembrane region" description="Helical" evidence="1">
    <location>
        <begin position="15"/>
        <end position="34"/>
    </location>
</feature>
<comment type="caution">
    <text evidence="2">The sequence shown here is derived from an EMBL/GenBank/DDBJ whole genome shotgun (WGS) entry which is preliminary data.</text>
</comment>
<dbReference type="AlphaFoldDB" id="A0A2M9CI52"/>
<sequence length="61" mass="6876">MLPFFPIPVQGDVPPWVLVLFGIAAITGFVVLVYQAVRWFRDNRDDDDRGGDDRSGEPGER</sequence>
<keyword evidence="1" id="KW-1133">Transmembrane helix</keyword>
<reference evidence="2 3" key="1">
    <citation type="submission" date="2017-11" db="EMBL/GenBank/DDBJ databases">
        <title>Genomic Encyclopedia of Archaeal and Bacterial Type Strains, Phase II (KMG-II): From Individual Species to Whole Genera.</title>
        <authorList>
            <person name="Goeker M."/>
        </authorList>
    </citation>
    <scope>NUCLEOTIDE SEQUENCE [LARGE SCALE GENOMIC DNA]</scope>
    <source>
        <strain evidence="2 3">DSM 27393</strain>
    </source>
</reference>
<proteinExistence type="predicted"/>
<dbReference type="EMBL" id="PGFF01000001">
    <property type="protein sequence ID" value="PJJ71552.1"/>
    <property type="molecule type" value="Genomic_DNA"/>
</dbReference>
<evidence type="ECO:0000313" key="3">
    <source>
        <dbReference type="Proteomes" id="UP000228758"/>
    </source>
</evidence>
<keyword evidence="1" id="KW-0472">Membrane</keyword>
<name>A0A2M9CI52_9MICO</name>